<evidence type="ECO:0000313" key="2">
    <source>
        <dbReference type="Proteomes" id="UP001165306"/>
    </source>
</evidence>
<protein>
    <recommendedName>
        <fullName evidence="3">Zinc-finger domain-containing protein</fullName>
    </recommendedName>
</protein>
<comment type="caution">
    <text evidence="1">The sequence shown here is derived from an EMBL/GenBank/DDBJ whole genome shotgun (WGS) entry which is preliminary data.</text>
</comment>
<dbReference type="Proteomes" id="UP001165306">
    <property type="component" value="Unassembled WGS sequence"/>
</dbReference>
<gene>
    <name evidence="1" type="ORF">NET02_01190</name>
</gene>
<dbReference type="AlphaFoldDB" id="A0AA41WE28"/>
<keyword evidence="2" id="KW-1185">Reference proteome</keyword>
<accession>A0AA41WE28</accession>
<evidence type="ECO:0000313" key="1">
    <source>
        <dbReference type="EMBL" id="MCM8747756.1"/>
    </source>
</evidence>
<sequence>MKQLLEAIALTQDDEIDCSTCLDLVPIYVDRELAGADPARELPALRQHLAVCRECLEEYEALRELARLEAAGGLPGRQELLRQLRQQRPSA</sequence>
<evidence type="ECO:0008006" key="3">
    <source>
        <dbReference type="Google" id="ProtNLM"/>
    </source>
</evidence>
<name>A0AA41WE28_9BACT</name>
<dbReference type="RefSeq" id="WP_284055542.1">
    <property type="nucleotide sequence ID" value="NZ_JAMSLR010000001.1"/>
</dbReference>
<dbReference type="EMBL" id="JAMSLR010000001">
    <property type="protein sequence ID" value="MCM8747756.1"/>
    <property type="molecule type" value="Genomic_DNA"/>
</dbReference>
<proteinExistence type="predicted"/>
<organism evidence="1 2">
    <name type="scientific">Thermalbibacter longus</name>
    <dbReference type="NCBI Taxonomy" id="2951981"/>
    <lineage>
        <taxon>Bacteria</taxon>
        <taxon>Pseudomonadati</taxon>
        <taxon>Thermomicrobiota</taxon>
        <taxon>Thermomicrobia</taxon>
        <taxon>Thermomicrobiales</taxon>
        <taxon>Thermomicrobiaceae</taxon>
        <taxon>Thermalbibacter</taxon>
    </lineage>
</organism>
<reference evidence="1" key="1">
    <citation type="submission" date="2022-06" db="EMBL/GenBank/DDBJ databases">
        <title>CFH 74404 Thermomicrobiaceae sp.</title>
        <authorList>
            <person name="Ming H."/>
            <person name="Li W.-J."/>
            <person name="Zhao Z."/>
        </authorList>
    </citation>
    <scope>NUCLEOTIDE SEQUENCE</scope>
    <source>
        <strain evidence="1">CFH 74404</strain>
    </source>
</reference>